<dbReference type="GO" id="GO:0005737">
    <property type="term" value="C:cytoplasm"/>
    <property type="evidence" value="ECO:0007669"/>
    <property type="project" value="TreeGrafter"/>
</dbReference>
<keyword evidence="3" id="KW-0807">Transducer</keyword>
<evidence type="ECO:0000313" key="6">
    <source>
        <dbReference type="Proteomes" id="UP000695562"/>
    </source>
</evidence>
<dbReference type="GO" id="GO:0031683">
    <property type="term" value="F:G-protein beta/gamma-subunit complex binding"/>
    <property type="evidence" value="ECO:0007669"/>
    <property type="project" value="InterPro"/>
</dbReference>
<evidence type="ECO:0000256" key="2">
    <source>
        <dbReference type="ARBA" id="ARBA00023134"/>
    </source>
</evidence>
<dbReference type="InterPro" id="IPR011025">
    <property type="entry name" value="GproteinA_insert"/>
</dbReference>
<protein>
    <submittedName>
        <fullName evidence="5">Uncharacterized protein</fullName>
    </submittedName>
</protein>
<dbReference type="PANTHER" id="PTHR10218">
    <property type="entry name" value="GTP-BINDING PROTEIN ALPHA SUBUNIT"/>
    <property type="match status" value="1"/>
</dbReference>
<evidence type="ECO:0000256" key="4">
    <source>
        <dbReference type="SAM" id="MobiDB-lite"/>
    </source>
</evidence>
<sequence>MMTENTTLDNNSGGGSSNSNTTATNSIPAIPTTTTTTTTATTTTPTTTTNTINTPATPTNSGCNSLNNSSNNVIKSSLLERAHTSSSLLDKSVNNNVDQIQKLKEALEYRSEMYSKLTKERLTRAPISQIVASLKEFCFSHEEPLLTDSSQNPWKKGATISSSSSTNILNGIGRSNTSTKVYNEIQADLSAVLALGLENSKLDVILRNMKLNNHMREEERTYYQNMMLDWAITVLRIILKYNIIHAIPLANKNNSNEIAHRIIKVKDDQYNKRPLLPTVLIELKSFWTDPSIQSTFNTHKEKLLPKPLKFAIAKYNICERVFGENPKRLDDAEIFSLIHQPLDSNIPTYVFQDIKITNASALKTEHIDKWVDDFSDVKAFIWIASLASFDTILTDKKFIKSIRLTPKKGNQAPLKSSRSVGTITPSSSSLGLNSSTIMLQPTVENQSILVETPCEILSNNSLQRSIELFKYISKRIKRPAILFLSEKELFMEKVKKSDFKSYFPDYKGGVKDVTSIYEFIKHLFNPPNGPTHITVHQSNLDPKEDLKIITATIYAIVAQESIDILI</sequence>
<keyword evidence="6" id="KW-1185">Reference proteome</keyword>
<comment type="caution">
    <text evidence="5">The sequence shown here is derived from an EMBL/GenBank/DDBJ whole genome shotgun (WGS) entry which is preliminary data.</text>
</comment>
<dbReference type="OrthoDB" id="17775at2759"/>
<dbReference type="GO" id="GO:0005834">
    <property type="term" value="C:heterotrimeric G-protein complex"/>
    <property type="evidence" value="ECO:0007669"/>
    <property type="project" value="TreeGrafter"/>
</dbReference>
<organism evidence="5 6">
    <name type="scientific">Polysphondylium violaceum</name>
    <dbReference type="NCBI Taxonomy" id="133409"/>
    <lineage>
        <taxon>Eukaryota</taxon>
        <taxon>Amoebozoa</taxon>
        <taxon>Evosea</taxon>
        <taxon>Eumycetozoa</taxon>
        <taxon>Dictyostelia</taxon>
        <taxon>Dictyosteliales</taxon>
        <taxon>Dictyosteliaceae</taxon>
        <taxon>Polysphondylium</taxon>
    </lineage>
</organism>
<accession>A0A8J4PLG1</accession>
<dbReference type="PANTHER" id="PTHR10218:SF199">
    <property type="entry name" value="G-PROTEIN ALPHA SUBUNIT FAMILY PROTEIN"/>
    <property type="match status" value="1"/>
</dbReference>
<feature type="region of interest" description="Disordered" evidence="4">
    <location>
        <begin position="1"/>
        <end position="68"/>
    </location>
</feature>
<dbReference type="InterPro" id="IPR027417">
    <property type="entry name" value="P-loop_NTPase"/>
</dbReference>
<evidence type="ECO:0000313" key="5">
    <source>
        <dbReference type="EMBL" id="KAF2069202.1"/>
    </source>
</evidence>
<dbReference type="SMART" id="SM00275">
    <property type="entry name" value="G_alpha"/>
    <property type="match status" value="1"/>
</dbReference>
<proteinExistence type="predicted"/>
<dbReference type="Gene3D" id="1.10.400.10">
    <property type="entry name" value="GI Alpha 1, domain 2-like"/>
    <property type="match status" value="1"/>
</dbReference>
<dbReference type="InterPro" id="IPR001019">
    <property type="entry name" value="Gprotein_alpha_su"/>
</dbReference>
<evidence type="ECO:0000256" key="1">
    <source>
        <dbReference type="ARBA" id="ARBA00022741"/>
    </source>
</evidence>
<dbReference type="EMBL" id="AJWJ01000719">
    <property type="protein sequence ID" value="KAF2069202.1"/>
    <property type="molecule type" value="Genomic_DNA"/>
</dbReference>
<evidence type="ECO:0000256" key="3">
    <source>
        <dbReference type="ARBA" id="ARBA00023224"/>
    </source>
</evidence>
<reference evidence="5" key="1">
    <citation type="submission" date="2020-01" db="EMBL/GenBank/DDBJ databases">
        <title>Development of genomics and gene disruption for Polysphondylium violaceum indicates a role for the polyketide synthase stlB in stalk morphogenesis.</title>
        <authorList>
            <person name="Narita B."/>
            <person name="Kawabe Y."/>
            <person name="Kin K."/>
            <person name="Saito T."/>
            <person name="Gibbs R."/>
            <person name="Kuspa A."/>
            <person name="Muzny D."/>
            <person name="Queller D."/>
            <person name="Richards S."/>
            <person name="Strassman J."/>
            <person name="Sucgang R."/>
            <person name="Worley K."/>
            <person name="Schaap P."/>
        </authorList>
    </citation>
    <scope>NUCLEOTIDE SEQUENCE</scope>
    <source>
        <strain evidence="5">QSvi11</strain>
    </source>
</reference>
<dbReference type="Pfam" id="PF00503">
    <property type="entry name" value="G-alpha"/>
    <property type="match status" value="1"/>
</dbReference>
<dbReference type="GO" id="GO:0003924">
    <property type="term" value="F:GTPase activity"/>
    <property type="evidence" value="ECO:0007669"/>
    <property type="project" value="InterPro"/>
</dbReference>
<keyword evidence="1" id="KW-0547">Nucleotide-binding</keyword>
<dbReference type="GO" id="GO:0005525">
    <property type="term" value="F:GTP binding"/>
    <property type="evidence" value="ECO:0007669"/>
    <property type="project" value="UniProtKB-KW"/>
</dbReference>
<gene>
    <name evidence="5" type="ORF">CYY_009476</name>
</gene>
<dbReference type="GO" id="GO:0007188">
    <property type="term" value="P:adenylate cyclase-modulating G protein-coupled receptor signaling pathway"/>
    <property type="evidence" value="ECO:0007669"/>
    <property type="project" value="TreeGrafter"/>
</dbReference>
<dbReference type="Proteomes" id="UP000695562">
    <property type="component" value="Unassembled WGS sequence"/>
</dbReference>
<dbReference type="Gene3D" id="3.40.50.300">
    <property type="entry name" value="P-loop containing nucleotide triphosphate hydrolases"/>
    <property type="match status" value="2"/>
</dbReference>
<dbReference type="PROSITE" id="PS51882">
    <property type="entry name" value="G_ALPHA"/>
    <property type="match status" value="1"/>
</dbReference>
<keyword evidence="2" id="KW-0342">GTP-binding</keyword>
<name>A0A8J4PLG1_9MYCE</name>
<dbReference type="GO" id="GO:0001664">
    <property type="term" value="F:G protein-coupled receptor binding"/>
    <property type="evidence" value="ECO:0007669"/>
    <property type="project" value="TreeGrafter"/>
</dbReference>
<dbReference type="AlphaFoldDB" id="A0A8J4PLG1"/>